<gene>
    <name evidence="1" type="ORF">Vadar_005770</name>
</gene>
<dbReference type="EMBL" id="CM037153">
    <property type="protein sequence ID" value="KAH7856809.1"/>
    <property type="molecule type" value="Genomic_DNA"/>
</dbReference>
<evidence type="ECO:0000313" key="2">
    <source>
        <dbReference type="Proteomes" id="UP000828048"/>
    </source>
</evidence>
<organism evidence="1 2">
    <name type="scientific">Vaccinium darrowii</name>
    <dbReference type="NCBI Taxonomy" id="229202"/>
    <lineage>
        <taxon>Eukaryota</taxon>
        <taxon>Viridiplantae</taxon>
        <taxon>Streptophyta</taxon>
        <taxon>Embryophyta</taxon>
        <taxon>Tracheophyta</taxon>
        <taxon>Spermatophyta</taxon>
        <taxon>Magnoliopsida</taxon>
        <taxon>eudicotyledons</taxon>
        <taxon>Gunneridae</taxon>
        <taxon>Pentapetalae</taxon>
        <taxon>asterids</taxon>
        <taxon>Ericales</taxon>
        <taxon>Ericaceae</taxon>
        <taxon>Vaccinioideae</taxon>
        <taxon>Vaccinieae</taxon>
        <taxon>Vaccinium</taxon>
    </lineage>
</organism>
<protein>
    <submittedName>
        <fullName evidence="1">Uncharacterized protein</fullName>
    </submittedName>
</protein>
<accession>A0ACB7YU89</accession>
<sequence length="1399" mass="157950">MAVVTGDRYLESLVKFVEKQAGPLIDGTLVLKLNPVGLHYVQSRLEALTELEGLLAGAPVDYLRAYVSDLGDHRALEQLRRILRLLTSLKVVSVLPAPARDPTPVSLWPFGRLKVLELRGCDLSTSAARGLLELRHTLEKIVCHNSTDALRHIFASRIAEIKDSPHWNRLSFVSCACNGLVLMDESLQLLPVVETLDLSRNKFAKVDYLRKCTRLKHLDLGFNHLRTIASLSEVSCQIVKLVLRNNAISTLRGIENLKSLEGLDLSYNLISNFSELEILSGLPSLQNLWLEGNPLCCARWYRAQVFSFFRHPDKMKLDEKKIGTREFWKSQIIIASRQKRPASFGFYSPAKDDAEVEGTINTKRKKHSRLASIECEEQTMHMGSDQDSVSCENETLSKEENDISDEETEIVGLMNRIEYMKKERSALWLQEFKDWLNQESENFMDNAKYNAAISNHDHEHNPNLKTRQRHHGESSRYVSDSFQASGDESSMNILESDSSFADNSSALHAHQYFDRINEAASKFSMEHPNRNSVYAVGKIDLKQEQMNTYPSEGYLSVGSGNYYLDPLAIAGAEKIDANSKITPNNAIGAIMEPRSPSICPGSPPHYQQDILHRRNYLEEEFLQLSAESYSIASSDSNTSLSEDDYTKFGSFIPEGDQSLIEELSERSGHSSRHQFEERLNKGQEVSQSMQNGVHLSASYAEKASGILVSEHSSQFLRNIIPISECDDEIVHCEKQEADWLERKNCRRKPRRRFVSVAEEKNSVDGSRDSSQKLNGGGNNSIDGVEDEQRREIHGTVLRSIDKKKASNIAIPASHGHNGVKIISGSHSVSWVAEDFIGNYFNSSIADLGVHETCREYVHCNCIIEQKSGVGEAEVVMLLSSEHKLYVLLIDAANDGSGIQLKLMGSHKIEDVREVLVGLGLQILRICMGVGATYLLPTRSIHISRQLLCLLHSSDSDLRKLNCSTRSLEQAQVERFETHVLGGSKTSLFQYSMVLFSRKNIREDLWFPRSLFFLEAHLVVCIEDFMQFGSLSDDTSPPYYLLDSCCSIADISEMVIDTRDMWCLTLSLERETSKFCASQEVKVEEDAALTWEKSTSATLTWNLKWFSEDGLFNFVAILKAIHTGLANPSSPLLVRSLLAKKDDKRDLDLRHLAHRAFITYLRSVHKHRDKEVFDVLKLPIEEFSASLGLTMTPKIRFLNQKSKGKKVSAESSLQEENYSKNLFELPRESPVTGKLEEEVDEDFLSAKTPPHGGQVKSTDIADIEPGTRLLKKKKLKINVDRPVGTTVVFDEKGNTLPPLATLADRINGDGSVQLDEDTVSKRYANLREELMEEDEEDKLLDRQRRKEKRMKEKMKRRRGRKDEDDAEGEEDLSGSDGDQTNKKSKMYFDSDSDDAGKRQR</sequence>
<proteinExistence type="predicted"/>
<evidence type="ECO:0000313" key="1">
    <source>
        <dbReference type="EMBL" id="KAH7856809.1"/>
    </source>
</evidence>
<reference evidence="1 2" key="1">
    <citation type="journal article" date="2021" name="Hortic Res">
        <title>High-quality reference genome and annotation aids understanding of berry development for evergreen blueberry (Vaccinium darrowii).</title>
        <authorList>
            <person name="Yu J."/>
            <person name="Hulse-Kemp A.M."/>
            <person name="Babiker E."/>
            <person name="Staton M."/>
        </authorList>
    </citation>
    <scope>NUCLEOTIDE SEQUENCE [LARGE SCALE GENOMIC DNA]</scope>
    <source>
        <strain evidence="2">cv. NJ 8807/NJ 8810</strain>
        <tissue evidence="1">Young leaf</tissue>
    </source>
</reference>
<dbReference type="Proteomes" id="UP000828048">
    <property type="component" value="Chromosome 3"/>
</dbReference>
<keyword evidence="2" id="KW-1185">Reference proteome</keyword>
<name>A0ACB7YU89_9ERIC</name>
<comment type="caution">
    <text evidence="1">The sequence shown here is derived from an EMBL/GenBank/DDBJ whole genome shotgun (WGS) entry which is preliminary data.</text>
</comment>